<dbReference type="GO" id="GO:0016156">
    <property type="term" value="F:fumarate reductase (NADH) activity"/>
    <property type="evidence" value="ECO:0007669"/>
    <property type="project" value="UniProtKB-EC"/>
</dbReference>
<dbReference type="PANTHER" id="PTHR43400">
    <property type="entry name" value="FUMARATE REDUCTASE"/>
    <property type="match status" value="1"/>
</dbReference>
<name>A0A6A5R5L0_9PLEO</name>
<dbReference type="PANTHER" id="PTHR43400:SF12">
    <property type="entry name" value="FUMARATE REDUCTASE"/>
    <property type="match status" value="1"/>
</dbReference>
<evidence type="ECO:0000256" key="5">
    <source>
        <dbReference type="SAM" id="MobiDB-lite"/>
    </source>
</evidence>
<evidence type="ECO:0000256" key="2">
    <source>
        <dbReference type="ARBA" id="ARBA00022827"/>
    </source>
</evidence>
<protein>
    <recommendedName>
        <fullName evidence="4">Fumarate reductase</fullName>
        <ecNumber evidence="4">1.3.1.6</ecNumber>
    </recommendedName>
</protein>
<sequence length="469" mass="49924">MSSTIPDDISSRCAIVVGSGLAGLSAASQLVKHNVTVRVLERAAKPGGNSIKASSGINGAPTEYQPSPEPEDAFYTDTVTSAGLRMSLFTVERQKLIKTLTNSSAGAIHWLVEEKTVDLSKVAQLGGHSYARTHRGGGAPPGFVIISTLLKGLKESPLFHLQTSCTVTKVMLSRERVIGVEYIDANGNCEELHGPVIFASGGFGGDAEGLLAQYRPDLSGYPSTNDPRPGTQPLLTEVGAQLVDMDSVQVHPTGFVDPADPASPLKFLAAEVLRGEGGILLLDSKRFTNEIDTRENVANAITSTTPTSESPRQWEVQLILDEATYDAARSHVDFYIFKGLMRKTTVSELGSEALDSIGLYASTVAQKTNDQFGRVFFGNWALKDPTTESVVFVGTVTPIVHYTMGGVLINEKTEVLTKDVKRVEGVWGAGEITGGIHGGNRLGGSSLLECVVFGRVAGDQCAGYLSSHR</sequence>
<dbReference type="InterPro" id="IPR003953">
    <property type="entry name" value="FAD-dep_OxRdtase_2_FAD-bd"/>
</dbReference>
<evidence type="ECO:0000256" key="3">
    <source>
        <dbReference type="ARBA" id="ARBA00023002"/>
    </source>
</evidence>
<keyword evidence="2 4" id="KW-0274">FAD</keyword>
<comment type="cofactor">
    <cofactor evidence="4">
        <name>FAD</name>
        <dbReference type="ChEBI" id="CHEBI:57692"/>
    </cofactor>
    <text evidence="4">Binds 1 FAD per monomer.</text>
</comment>
<dbReference type="AlphaFoldDB" id="A0A6A5R5L0"/>
<keyword evidence="3 4" id="KW-0560">Oxidoreductase</keyword>
<comment type="function">
    <text evidence="4">Irreversibly catalyzes the reduction of fumarate to succinate.</text>
</comment>
<dbReference type="EC" id="1.3.1.6" evidence="4"/>
<dbReference type="InterPro" id="IPR027477">
    <property type="entry name" value="Succ_DH/fumarate_Rdtase_cat_sf"/>
</dbReference>
<evidence type="ECO:0000259" key="6">
    <source>
        <dbReference type="Pfam" id="PF00890"/>
    </source>
</evidence>
<dbReference type="EMBL" id="ML979011">
    <property type="protein sequence ID" value="KAF1922992.1"/>
    <property type="molecule type" value="Genomic_DNA"/>
</dbReference>
<evidence type="ECO:0000256" key="4">
    <source>
        <dbReference type="RuleBase" id="RU366062"/>
    </source>
</evidence>
<comment type="catalytic activity">
    <reaction evidence="4">
        <text>succinate + NAD(+) = fumarate + NADH + H(+)</text>
        <dbReference type="Rhea" id="RHEA:18281"/>
        <dbReference type="ChEBI" id="CHEBI:15378"/>
        <dbReference type="ChEBI" id="CHEBI:29806"/>
        <dbReference type="ChEBI" id="CHEBI:30031"/>
        <dbReference type="ChEBI" id="CHEBI:57540"/>
        <dbReference type="ChEBI" id="CHEBI:57945"/>
        <dbReference type="EC" id="1.3.1.6"/>
    </reaction>
</comment>
<dbReference type="Pfam" id="PF00890">
    <property type="entry name" value="FAD_binding_2"/>
    <property type="match status" value="1"/>
</dbReference>
<dbReference type="InterPro" id="IPR050315">
    <property type="entry name" value="FAD-oxidoreductase_2"/>
</dbReference>
<keyword evidence="8" id="KW-1185">Reference proteome</keyword>
<feature type="domain" description="FAD-dependent oxidoreductase 2 FAD-binding" evidence="6">
    <location>
        <begin position="15"/>
        <end position="447"/>
    </location>
</feature>
<dbReference type="RefSeq" id="XP_033443245.1">
    <property type="nucleotide sequence ID" value="XM_033597219.1"/>
</dbReference>
<dbReference type="Gene3D" id="3.90.700.10">
    <property type="entry name" value="Succinate dehydrogenase/fumarate reductase flavoprotein, catalytic domain"/>
    <property type="match status" value="1"/>
</dbReference>
<dbReference type="SUPFAM" id="SSF51905">
    <property type="entry name" value="FAD/NAD(P)-binding domain"/>
    <property type="match status" value="1"/>
</dbReference>
<dbReference type="Proteomes" id="UP000800082">
    <property type="component" value="Unassembled WGS sequence"/>
</dbReference>
<comment type="similarity">
    <text evidence="4">Belongs to the FAD-dependent oxidoreductase 2 family. FRD/SDH subfamily.</text>
</comment>
<dbReference type="OrthoDB" id="10252157at2759"/>
<dbReference type="SUPFAM" id="SSF56425">
    <property type="entry name" value="Succinate dehydrogenase/fumarate reductase flavoprotein, catalytic domain"/>
    <property type="match status" value="1"/>
</dbReference>
<feature type="region of interest" description="Disordered" evidence="5">
    <location>
        <begin position="49"/>
        <end position="69"/>
    </location>
</feature>
<keyword evidence="1 4" id="KW-0285">Flavoprotein</keyword>
<evidence type="ECO:0000313" key="8">
    <source>
        <dbReference type="Proteomes" id="UP000800082"/>
    </source>
</evidence>
<proteinExistence type="inferred from homology"/>
<accession>A0A6A5R5L0</accession>
<dbReference type="InterPro" id="IPR036188">
    <property type="entry name" value="FAD/NAD-bd_sf"/>
</dbReference>
<dbReference type="Gene3D" id="3.50.50.60">
    <property type="entry name" value="FAD/NAD(P)-binding domain"/>
    <property type="match status" value="1"/>
</dbReference>
<evidence type="ECO:0000256" key="1">
    <source>
        <dbReference type="ARBA" id="ARBA00022630"/>
    </source>
</evidence>
<organism evidence="7 8">
    <name type="scientific">Didymella exigua CBS 183.55</name>
    <dbReference type="NCBI Taxonomy" id="1150837"/>
    <lineage>
        <taxon>Eukaryota</taxon>
        <taxon>Fungi</taxon>
        <taxon>Dikarya</taxon>
        <taxon>Ascomycota</taxon>
        <taxon>Pezizomycotina</taxon>
        <taxon>Dothideomycetes</taxon>
        <taxon>Pleosporomycetidae</taxon>
        <taxon>Pleosporales</taxon>
        <taxon>Pleosporineae</taxon>
        <taxon>Didymellaceae</taxon>
        <taxon>Didymella</taxon>
    </lineage>
</organism>
<evidence type="ECO:0000313" key="7">
    <source>
        <dbReference type="EMBL" id="KAF1922992.1"/>
    </source>
</evidence>
<gene>
    <name evidence="7" type="ORF">M421DRAFT_76443</name>
</gene>
<dbReference type="GO" id="GO:0010181">
    <property type="term" value="F:FMN binding"/>
    <property type="evidence" value="ECO:0007669"/>
    <property type="project" value="InterPro"/>
</dbReference>
<dbReference type="NCBIfam" id="TIGR01813">
    <property type="entry name" value="flavo_cyto_c"/>
    <property type="match status" value="1"/>
</dbReference>
<dbReference type="GeneID" id="54354886"/>
<dbReference type="InterPro" id="IPR010960">
    <property type="entry name" value="Flavocytochrome_c"/>
</dbReference>
<reference evidence="7" key="1">
    <citation type="journal article" date="2020" name="Stud. Mycol.">
        <title>101 Dothideomycetes genomes: a test case for predicting lifestyles and emergence of pathogens.</title>
        <authorList>
            <person name="Haridas S."/>
            <person name="Albert R."/>
            <person name="Binder M."/>
            <person name="Bloem J."/>
            <person name="Labutti K."/>
            <person name="Salamov A."/>
            <person name="Andreopoulos B."/>
            <person name="Baker S."/>
            <person name="Barry K."/>
            <person name="Bills G."/>
            <person name="Bluhm B."/>
            <person name="Cannon C."/>
            <person name="Castanera R."/>
            <person name="Culley D."/>
            <person name="Daum C."/>
            <person name="Ezra D."/>
            <person name="Gonzalez J."/>
            <person name="Henrissat B."/>
            <person name="Kuo A."/>
            <person name="Liang C."/>
            <person name="Lipzen A."/>
            <person name="Lutzoni F."/>
            <person name="Magnuson J."/>
            <person name="Mondo S."/>
            <person name="Nolan M."/>
            <person name="Ohm R."/>
            <person name="Pangilinan J."/>
            <person name="Park H.-J."/>
            <person name="Ramirez L."/>
            <person name="Alfaro M."/>
            <person name="Sun H."/>
            <person name="Tritt A."/>
            <person name="Yoshinaga Y."/>
            <person name="Zwiers L.-H."/>
            <person name="Turgeon B."/>
            <person name="Goodwin S."/>
            <person name="Spatafora J."/>
            <person name="Crous P."/>
            <person name="Grigoriev I."/>
        </authorList>
    </citation>
    <scope>NUCLEOTIDE SEQUENCE</scope>
    <source>
        <strain evidence="7">CBS 183.55</strain>
    </source>
</reference>